<evidence type="ECO:0000259" key="1">
    <source>
        <dbReference type="Pfam" id="PF04851"/>
    </source>
</evidence>
<gene>
    <name evidence="2" type="ORF">PYH69_00315</name>
</gene>
<dbReference type="REBASE" id="720220">
    <property type="entry name" value="Mle7048ORF310P"/>
</dbReference>
<dbReference type="Proteomes" id="UP001223261">
    <property type="component" value="Chromosome"/>
</dbReference>
<sequence>MIQLKDFQEKLVSKLLHFTDPDYGVNELVVKAPTGSGKTICLLSWIEQYLMTTHDNVAFVWFTPGAGELEEQSQDKASLFSEVKAQSVDDALLNGFGAGSITFINYERVVGKRAKAILNDSERDNLLNKIDAAFLQNRHFILIVDEAHRNDTKKARDIITHFNASKTVRVSATIEDPKTPKVAEFYEVNEEAVIASGLITKAVVVNENIDVTLEIEDEFAILFDAAEKKREEIIQAYHDNDVKGINPLVLVQLPDNSASEVELVSRIENFIENTLKKTYADDKLGIWLSDKKKNHLGVKKLDNRVEYLIIKQAIATGWDAPRAKILIKIRENMGEAFTVQTIGRIRRMPQPIRGHYNVDVLDNAYLYTFDSDFLTGAFAQGGAVTPTPILKLKDRAKNLHLISERVENHSYTHSEKAILQNLYKGLKYSWHLTDDPQTNRTIVENMGISITRTTKTNYKQGRFDTMGHVDKLENMSRLVPVSYRGNRLDLIHAFHELDRVVHLPVSKVEAILKRLFLKDGHTKKERLLSLDAQEWTAFVINNWRTLREEFRKIEIYHSQTLDLKNVRENDFSIPYEERYTYNPSIISDPVETNAYYGYSTAIIATRPSLVERLLERYLEDHSDIVDFVYKNGDKGPQYFSVTYETLGALKHFYPDFIIQMKNGDVYIIETKGGMSNNGSDKNIDPYSEVKYQALKDYASRHNVKWAFVRDYNESLWFLNGDEWIDDITADSWKPIKELFK</sequence>
<feature type="domain" description="Helicase/UvrB N-terminal" evidence="1">
    <location>
        <begin position="2"/>
        <end position="175"/>
    </location>
</feature>
<keyword evidence="2" id="KW-0067">ATP-binding</keyword>
<keyword evidence="2" id="KW-0378">Hydrolase</keyword>
<dbReference type="InterPro" id="IPR027417">
    <property type="entry name" value="P-loop_NTPase"/>
</dbReference>
<dbReference type="EMBL" id="CP118848">
    <property type="protein sequence ID" value="WHI60129.1"/>
    <property type="molecule type" value="Genomic_DNA"/>
</dbReference>
<accession>A0AAX3W4L3</accession>
<keyword evidence="2" id="KW-0547">Nucleotide-binding</keyword>
<dbReference type="RefSeq" id="WP_282862347.1">
    <property type="nucleotide sequence ID" value="NZ_CP118848.1"/>
</dbReference>
<evidence type="ECO:0000313" key="3">
    <source>
        <dbReference type="Proteomes" id="UP001223261"/>
    </source>
</evidence>
<dbReference type="SUPFAM" id="SSF52540">
    <property type="entry name" value="P-loop containing nucleoside triphosphate hydrolases"/>
    <property type="match status" value="1"/>
</dbReference>
<dbReference type="GO" id="GO:0016787">
    <property type="term" value="F:hydrolase activity"/>
    <property type="evidence" value="ECO:0007669"/>
    <property type="project" value="InterPro"/>
</dbReference>
<dbReference type="GO" id="GO:0005524">
    <property type="term" value="F:ATP binding"/>
    <property type="evidence" value="ECO:0007669"/>
    <property type="project" value="InterPro"/>
</dbReference>
<dbReference type="AlphaFoldDB" id="A0AAX3W4L3"/>
<proteinExistence type="predicted"/>
<dbReference type="Pfam" id="PF04851">
    <property type="entry name" value="ResIII"/>
    <property type="match status" value="1"/>
</dbReference>
<evidence type="ECO:0000313" key="2">
    <source>
        <dbReference type="EMBL" id="WHI60129.1"/>
    </source>
</evidence>
<reference evidence="2" key="1">
    <citation type="journal article" date="2023" name="Antibiotics">
        <title>Prevalence and Molecular Characterization of Methicillin-Resistant Staphylococci (MRS) and Mammaliicocci (MRM) in Dromedary Camels from Algeria: First Detection of SCCmec-mecC Hybrid in Methicillin-Resistant Mammaliicoccus lentus.</title>
        <authorList>
            <person name="Belhout C."/>
            <person name="Boyen F."/>
            <person name="Vereecke N."/>
            <person name="Theuns S."/>
            <person name="Taibi N."/>
            <person name="Stegger M."/>
            <person name="de la Fe-Rodriguez P.Y."/>
            <person name="Bouayad L."/>
            <person name="Elgroud R."/>
            <person name="Butaye P."/>
        </authorList>
    </citation>
    <scope>NUCLEOTIDE SEQUENCE</scope>
    <source>
        <strain evidence="2">7048</strain>
    </source>
</reference>
<organism evidence="2 3">
    <name type="scientific">Mammaliicoccus lentus</name>
    <name type="common">Staphylococcus lentus</name>
    <dbReference type="NCBI Taxonomy" id="42858"/>
    <lineage>
        <taxon>Bacteria</taxon>
        <taxon>Bacillati</taxon>
        <taxon>Bacillota</taxon>
        <taxon>Bacilli</taxon>
        <taxon>Bacillales</taxon>
        <taxon>Staphylococcaceae</taxon>
        <taxon>Mammaliicoccus</taxon>
    </lineage>
</organism>
<protein>
    <submittedName>
        <fullName evidence="2">DEAD/DEAH box helicase family protein</fullName>
    </submittedName>
</protein>
<name>A0AAX3W4L3_MAMLE</name>
<dbReference type="GO" id="GO:0004386">
    <property type="term" value="F:helicase activity"/>
    <property type="evidence" value="ECO:0007669"/>
    <property type="project" value="UniProtKB-KW"/>
</dbReference>
<dbReference type="Gene3D" id="3.40.50.300">
    <property type="entry name" value="P-loop containing nucleotide triphosphate hydrolases"/>
    <property type="match status" value="1"/>
</dbReference>
<dbReference type="InterPro" id="IPR006935">
    <property type="entry name" value="Helicase/UvrB_N"/>
</dbReference>
<keyword evidence="2" id="KW-0347">Helicase</keyword>
<dbReference type="GO" id="GO:0003677">
    <property type="term" value="F:DNA binding"/>
    <property type="evidence" value="ECO:0007669"/>
    <property type="project" value="InterPro"/>
</dbReference>